<evidence type="ECO:0000313" key="15">
    <source>
        <dbReference type="Proteomes" id="UP000069912"/>
    </source>
</evidence>
<keyword evidence="15" id="KW-1185">Reference proteome</keyword>
<dbReference type="Gene3D" id="1.10.150.870">
    <property type="match status" value="1"/>
</dbReference>
<dbReference type="SMART" id="SM00481">
    <property type="entry name" value="POLIIIAc"/>
    <property type="match status" value="1"/>
</dbReference>
<dbReference type="PANTHER" id="PTHR32294">
    <property type="entry name" value="DNA POLYMERASE III SUBUNIT ALPHA"/>
    <property type="match status" value="1"/>
</dbReference>
<dbReference type="EMBL" id="CP014160">
    <property type="protein sequence ID" value="AMB93461.1"/>
    <property type="molecule type" value="Genomic_DNA"/>
</dbReference>
<dbReference type="Gene3D" id="1.10.10.1600">
    <property type="entry name" value="Bacterial DNA polymerase III alpha subunit, thumb domain"/>
    <property type="match status" value="1"/>
</dbReference>
<comment type="catalytic activity">
    <reaction evidence="11">
        <text>DNA(n) + a 2'-deoxyribonucleoside 5'-triphosphate = DNA(n+1) + diphosphate</text>
        <dbReference type="Rhea" id="RHEA:22508"/>
        <dbReference type="Rhea" id="RHEA-COMP:17339"/>
        <dbReference type="Rhea" id="RHEA-COMP:17340"/>
        <dbReference type="ChEBI" id="CHEBI:33019"/>
        <dbReference type="ChEBI" id="CHEBI:61560"/>
        <dbReference type="ChEBI" id="CHEBI:173112"/>
        <dbReference type="EC" id="2.7.7.7"/>
    </reaction>
</comment>
<dbReference type="CDD" id="cd07431">
    <property type="entry name" value="PHP_PolIIIA"/>
    <property type="match status" value="1"/>
</dbReference>
<dbReference type="InterPro" id="IPR004365">
    <property type="entry name" value="NA-bd_OB_tRNA"/>
</dbReference>
<evidence type="ECO:0000256" key="9">
    <source>
        <dbReference type="ARBA" id="ARBA00025611"/>
    </source>
</evidence>
<reference evidence="15" key="2">
    <citation type="submission" date="2016-01" db="EMBL/GenBank/DDBJ databases">
        <title>Six Aerococcus type strain genome sequencing and assembly using PacBio and Illumina Hiseq.</title>
        <authorList>
            <person name="Carkaci D."/>
            <person name="Dargis R."/>
            <person name="Nielsen X.C."/>
            <person name="Skovgaard O."/>
            <person name="Fuursted K."/>
            <person name="Christensen J.J."/>
        </authorList>
    </citation>
    <scope>NUCLEOTIDE SEQUENCE [LARGE SCALE GENOMIC DNA]</scope>
    <source>
        <strain evidence="15">CCUG43001</strain>
    </source>
</reference>
<dbReference type="GO" id="GO:0008408">
    <property type="term" value="F:3'-5' exonuclease activity"/>
    <property type="evidence" value="ECO:0007669"/>
    <property type="project" value="InterPro"/>
</dbReference>
<dbReference type="Pfam" id="PF14579">
    <property type="entry name" value="HHH_6"/>
    <property type="match status" value="1"/>
</dbReference>
<dbReference type="Gene3D" id="3.20.20.140">
    <property type="entry name" value="Metal-dependent hydrolases"/>
    <property type="match status" value="1"/>
</dbReference>
<dbReference type="InterPro" id="IPR012340">
    <property type="entry name" value="NA-bd_OB-fold"/>
</dbReference>
<evidence type="ECO:0000256" key="6">
    <source>
        <dbReference type="ARBA" id="ARBA00022695"/>
    </source>
</evidence>
<dbReference type="OrthoDB" id="9803237at2"/>
<dbReference type="SUPFAM" id="SSF50249">
    <property type="entry name" value="Nucleic acid-binding proteins"/>
    <property type="match status" value="1"/>
</dbReference>
<dbReference type="AlphaFoldDB" id="A0A109RCV7"/>
<evidence type="ECO:0000256" key="7">
    <source>
        <dbReference type="ARBA" id="ARBA00022705"/>
    </source>
</evidence>
<evidence type="ECO:0000259" key="12">
    <source>
        <dbReference type="SMART" id="SM00481"/>
    </source>
</evidence>
<reference evidence="13 15" key="1">
    <citation type="journal article" date="2016" name="Genome Announc.">
        <title>Complete Genome Sequences of Aerococcus christensenii CCUG 28831T, Aerococcus sanguinicola CCUG 43001T, Aerococcus urinae CCUG 36881T, Aerococcus urinaeequi CCUG 28094T, Aerococcus urinaehominis CCUG 42038 BT, and Aerococcus viridans CCUG 4311T.</title>
        <authorList>
            <person name="Carkaci D."/>
            <person name="Dargis R."/>
            <person name="Nielsen X.C."/>
            <person name="Skovgaard O."/>
            <person name="Fuursted K."/>
            <person name="Christensen J.J."/>
        </authorList>
    </citation>
    <scope>NUCLEOTIDE SEQUENCE [LARGE SCALE GENOMIC DNA]</scope>
    <source>
        <strain evidence="13 15">CCUG43001</strain>
    </source>
</reference>
<comment type="subunit">
    <text evidence="10">DNA polymerase III contains a core (composed of alpha, epsilon and theta chains) that associates with a tau subunit. This core dimerizes to form the POLIII' complex. PolIII' associates with the gamma complex (composed of gamma, delta, delta', psi and chi chains) and with the beta chain to form the complete DNA polymerase III complex.</text>
</comment>
<dbReference type="RefSeq" id="WP_067971951.1">
    <property type="nucleotide sequence ID" value="NZ_CAJHKM010000007.1"/>
</dbReference>
<dbReference type="CDD" id="cd04485">
    <property type="entry name" value="DnaE_OBF"/>
    <property type="match status" value="1"/>
</dbReference>
<dbReference type="Pfam" id="PF01336">
    <property type="entry name" value="tRNA_anti-codon"/>
    <property type="match status" value="1"/>
</dbReference>
<evidence type="ECO:0000256" key="4">
    <source>
        <dbReference type="ARBA" id="ARBA00019114"/>
    </source>
</evidence>
<comment type="similarity">
    <text evidence="2">Belongs to the DNA polymerase type-C family. DnaE subfamily.</text>
</comment>
<comment type="function">
    <text evidence="9">DNA polymerase III is a complex, multichain enzyme responsible for most of the replicative synthesis in bacteria. This DNA polymerase also exhibits 3' to 5' exonuclease activity. The alpha chain is the DNA polymerase.</text>
</comment>
<protein>
    <recommendedName>
        <fullName evidence="4">DNA polymerase III subunit alpha</fullName>
        <ecNumber evidence="3">2.7.7.7</ecNumber>
    </recommendedName>
</protein>
<dbReference type="GeneID" id="92902695"/>
<keyword evidence="5" id="KW-0808">Transferase</keyword>
<gene>
    <name evidence="13" type="ORF">AWM72_01235</name>
    <name evidence="14" type="ORF">CYJ28_09695</name>
</gene>
<dbReference type="InterPro" id="IPR040982">
    <property type="entry name" value="DNA_pol3_finger"/>
</dbReference>
<dbReference type="InterPro" id="IPR004013">
    <property type="entry name" value="PHP_dom"/>
</dbReference>
<dbReference type="InterPro" id="IPR003141">
    <property type="entry name" value="Pol/His_phosphatase_N"/>
</dbReference>
<evidence type="ECO:0000256" key="8">
    <source>
        <dbReference type="ARBA" id="ARBA00022932"/>
    </source>
</evidence>
<dbReference type="Proteomes" id="UP000069912">
    <property type="component" value="Chromosome"/>
</dbReference>
<dbReference type="PANTHER" id="PTHR32294:SF0">
    <property type="entry name" value="DNA POLYMERASE III SUBUNIT ALPHA"/>
    <property type="match status" value="1"/>
</dbReference>
<feature type="domain" description="Polymerase/histidinol phosphatase N-terminal" evidence="12">
    <location>
        <begin position="3"/>
        <end position="70"/>
    </location>
</feature>
<dbReference type="InterPro" id="IPR011708">
    <property type="entry name" value="DNA_pol3_alpha_NTPase_dom"/>
</dbReference>
<dbReference type="GO" id="GO:0003887">
    <property type="term" value="F:DNA-directed DNA polymerase activity"/>
    <property type="evidence" value="ECO:0007669"/>
    <property type="project" value="UniProtKB-KW"/>
</dbReference>
<evidence type="ECO:0000256" key="5">
    <source>
        <dbReference type="ARBA" id="ARBA00022679"/>
    </source>
</evidence>
<dbReference type="InterPro" id="IPR004805">
    <property type="entry name" value="DnaE2/DnaE/PolC"/>
</dbReference>
<dbReference type="InterPro" id="IPR041931">
    <property type="entry name" value="DNA_pol3_alpha_thumb_dom"/>
</dbReference>
<reference evidence="14 16" key="3">
    <citation type="submission" date="2017-12" db="EMBL/GenBank/DDBJ databases">
        <title>Phylogenetic diversity of female urinary microbiome.</title>
        <authorList>
            <person name="Thomas-White K."/>
            <person name="Wolfe A.J."/>
        </authorList>
    </citation>
    <scope>NUCLEOTIDE SEQUENCE [LARGE SCALE GENOMIC DNA]</scope>
    <source>
        <strain evidence="14 16">UMB0139</strain>
    </source>
</reference>
<evidence type="ECO:0000313" key="14">
    <source>
        <dbReference type="EMBL" id="PKZ20481.1"/>
    </source>
</evidence>
<dbReference type="InterPro" id="IPR029460">
    <property type="entry name" value="DNAPol_HHH"/>
</dbReference>
<dbReference type="Pfam" id="PF07733">
    <property type="entry name" value="DNA_pol3_alpha"/>
    <property type="match status" value="1"/>
</dbReference>
<evidence type="ECO:0000256" key="3">
    <source>
        <dbReference type="ARBA" id="ARBA00012417"/>
    </source>
</evidence>
<organism evidence="13 15">
    <name type="scientific">Aerococcus sanguinicola</name>
    <dbReference type="NCBI Taxonomy" id="119206"/>
    <lineage>
        <taxon>Bacteria</taxon>
        <taxon>Bacillati</taxon>
        <taxon>Bacillota</taxon>
        <taxon>Bacilli</taxon>
        <taxon>Lactobacillales</taxon>
        <taxon>Aerococcaceae</taxon>
        <taxon>Aerococcus</taxon>
    </lineage>
</organism>
<dbReference type="Pfam" id="PF17657">
    <property type="entry name" value="DNA_pol3_finger"/>
    <property type="match status" value="1"/>
</dbReference>
<evidence type="ECO:0000256" key="1">
    <source>
        <dbReference type="ARBA" id="ARBA00004496"/>
    </source>
</evidence>
<dbReference type="Pfam" id="PF02811">
    <property type="entry name" value="PHP"/>
    <property type="match status" value="1"/>
</dbReference>
<dbReference type="Gene3D" id="2.40.50.140">
    <property type="entry name" value="Nucleic acid-binding proteins"/>
    <property type="match status" value="1"/>
</dbReference>
<evidence type="ECO:0000313" key="16">
    <source>
        <dbReference type="Proteomes" id="UP000234239"/>
    </source>
</evidence>
<dbReference type="GO" id="GO:0006260">
    <property type="term" value="P:DNA replication"/>
    <property type="evidence" value="ECO:0007669"/>
    <property type="project" value="UniProtKB-KW"/>
</dbReference>
<proteinExistence type="inferred from homology"/>
<keyword evidence="8" id="KW-0239">DNA-directed DNA polymerase</keyword>
<evidence type="ECO:0000256" key="11">
    <source>
        <dbReference type="ARBA" id="ARBA00049244"/>
    </source>
</evidence>
<accession>A0A109RCV7</accession>
<sequence>MFAPLHVNSAYTLLKSPMSLADYVAFGKKLGYQALGLADVNVLYGACEFYDLCQEAGIKALIGLSLQLPSELMGQDFEEYVVYARNQAGYQVLMRLSTLVKTGRYAEALDRLKKENDNLLVVLSAVYGPHMARIKENQDAEALAWCQGFKAHFKAGNLYIGLSAQAFDRYHLDSIKALSQKTGLDLLALPYVAYLETEDVFYKQVLAAIDQNRPLEDIEASREGRGPHFLRSPADWRAEYAEIGLAEAVDRLSDLVADLNVEMVYHKELLPRFPLAEGEDAQSYLAQQAAQGLAERVGDQANFKAYQERLTYELQVIHRMGFDDYFLIVWDIMRYARASKITVGPGRGSAAGSLVAYALFITHVDPIENDLLFERFLNPERHSMPDIDLDFPDNRRQDVLHYVYEKYGADHVAQIATFGTFAARKALRDVGSALGKSQAEISSWANQIKGQVSLRQAYQASKDFQRLLEETEDGKLWLQAALKLEGLPRHVSTHAAGVLISDRPLVADIPLQQNANNEILLSQFTMGEVERIGLLKIDFLGLINLSILHDVKEAAEKLGYKDLDQKLAQKDDPAVYQLFQRAETLGVFQFESDGIRNVLRQVSPESMEDLAAVNALFRPGPMKQINHFARRKHGQEAISYPHEDLAPILEATYGVMVYQEQVMQVAQKIAGFSLGQADILRRAMGKKQQEVLDGLHDQFIAGAIDQGYEAGLAEEVYHYIDAFANYGFNRSHAFAYSYLAYDLAWFKVHCPAAFYYGNLRHTSIHDVKGKQLLTEARSAGIEIDLPSVNRSFMPLDLVDQSTLRLGLSNIKTLSRPVSRSIISERQYGGAYKDLMDFVSRLDQAAAREKVLTALALSGALDDFNYNRRTLVEDALPKLLDHRKLFGQQSQQSQLDLGMANDYQSLFAPVIEECEEYKDSELIQQEIDYLGLCLSVDPYAAWKDFYQTGQLQAISDLKPGQGVQVIGEVIHVKRIQTKKGQPMAFLEVQDATGTVNLTAFPQTYIRYAAFLRDKQKLAVRGKTEERRDQLQILVDQVYPLDQAYYQQLKDQAIKQGRAGAFHIEVANQAAASQKKADLLALVQDQPGITPLHFIFKEEGSQHWLGSQFALAHTPQVLQALKDIYGAKHVILS</sequence>
<evidence type="ECO:0000313" key="13">
    <source>
        <dbReference type="EMBL" id="AMB93461.1"/>
    </source>
</evidence>
<dbReference type="GO" id="GO:0003676">
    <property type="term" value="F:nucleic acid binding"/>
    <property type="evidence" value="ECO:0007669"/>
    <property type="project" value="InterPro"/>
</dbReference>
<dbReference type="KEGG" id="asan:AWM72_01235"/>
<name>A0A109RCV7_9LACT</name>
<dbReference type="GO" id="GO:0005737">
    <property type="term" value="C:cytoplasm"/>
    <property type="evidence" value="ECO:0007669"/>
    <property type="project" value="UniProtKB-SubCell"/>
</dbReference>
<evidence type="ECO:0000256" key="2">
    <source>
        <dbReference type="ARBA" id="ARBA00009496"/>
    </source>
</evidence>
<dbReference type="NCBIfam" id="TIGR00594">
    <property type="entry name" value="polc"/>
    <property type="match status" value="1"/>
</dbReference>
<dbReference type="Proteomes" id="UP000234239">
    <property type="component" value="Unassembled WGS sequence"/>
</dbReference>
<comment type="subcellular location">
    <subcellularLocation>
        <location evidence="1">Cytoplasm</location>
    </subcellularLocation>
</comment>
<evidence type="ECO:0000256" key="10">
    <source>
        <dbReference type="ARBA" id="ARBA00026073"/>
    </source>
</evidence>
<keyword evidence="6" id="KW-0548">Nucleotidyltransferase</keyword>
<dbReference type="EC" id="2.7.7.7" evidence="3"/>
<keyword evidence="7" id="KW-0235">DNA replication</keyword>
<dbReference type="EMBL" id="PKGY01000008">
    <property type="protein sequence ID" value="PKZ20481.1"/>
    <property type="molecule type" value="Genomic_DNA"/>
</dbReference>